<dbReference type="GO" id="GO:0004519">
    <property type="term" value="F:endonuclease activity"/>
    <property type="evidence" value="ECO:0007669"/>
    <property type="project" value="UniProtKB-KW"/>
</dbReference>
<dbReference type="PANTHER" id="PTHR33877:SF2">
    <property type="entry name" value="OS07G0170200 PROTEIN"/>
    <property type="match status" value="1"/>
</dbReference>
<gene>
    <name evidence="2" type="ORF">UBAL3_96270004</name>
</gene>
<evidence type="ECO:0000313" key="3">
    <source>
        <dbReference type="Proteomes" id="UP000009374"/>
    </source>
</evidence>
<dbReference type="Gene3D" id="1.10.30.50">
    <property type="match status" value="1"/>
</dbReference>
<reference evidence="2 3" key="1">
    <citation type="journal article" date="2009" name="Appl. Environ. Microbiol.">
        <title>Community genomic and proteomic analyses of chemoautotrophic iron-oxidizing "Leptospirillum rubarum" (Group II) and "Leptospirillum ferrodiazotrophum" (Group III) bacteria in acid mine drainage biofilms.</title>
        <authorList>
            <person name="Goltsman D.S."/>
            <person name="Denef V.J."/>
            <person name="Singer S.W."/>
            <person name="VerBerkmoes N.C."/>
            <person name="Lefsrud M."/>
            <person name="Mueller R.S."/>
            <person name="Dick G.J."/>
            <person name="Sun C.L."/>
            <person name="Wheeler K.E."/>
            <person name="Zemla A."/>
            <person name="Baker B.J."/>
            <person name="Hauser L."/>
            <person name="Land M."/>
            <person name="Shah M.B."/>
            <person name="Thelen M.P."/>
            <person name="Hettich R.L."/>
            <person name="Banfield J.F."/>
        </authorList>
    </citation>
    <scope>NUCLEOTIDE SEQUENCE [LARGE SCALE GENOMIC DNA]</scope>
</reference>
<name>C6I151_9BACT</name>
<dbReference type="GO" id="GO:0008270">
    <property type="term" value="F:zinc ion binding"/>
    <property type="evidence" value="ECO:0007669"/>
    <property type="project" value="InterPro"/>
</dbReference>
<accession>C6I151</accession>
<feature type="domain" description="HNH nuclease" evidence="1">
    <location>
        <begin position="71"/>
        <end position="124"/>
    </location>
</feature>
<dbReference type="InterPro" id="IPR003615">
    <property type="entry name" value="HNH_nuc"/>
</dbReference>
<dbReference type="InterPro" id="IPR052892">
    <property type="entry name" value="NA-targeting_endonuclease"/>
</dbReference>
<organism evidence="2 3">
    <name type="scientific">Leptospirillum ferrodiazotrophum</name>
    <dbReference type="NCBI Taxonomy" id="412449"/>
    <lineage>
        <taxon>Bacteria</taxon>
        <taxon>Pseudomonadati</taxon>
        <taxon>Nitrospirota</taxon>
        <taxon>Nitrospiria</taxon>
        <taxon>Nitrospirales</taxon>
        <taxon>Nitrospiraceae</taxon>
        <taxon>Leptospirillum</taxon>
    </lineage>
</organism>
<dbReference type="PANTHER" id="PTHR33877">
    <property type="entry name" value="SLL1193 PROTEIN"/>
    <property type="match status" value="1"/>
</dbReference>
<keyword evidence="2" id="KW-0540">Nuclease</keyword>
<dbReference type="InterPro" id="IPR029471">
    <property type="entry name" value="HNH_5"/>
</dbReference>
<keyword evidence="3" id="KW-1185">Reference proteome</keyword>
<dbReference type="EMBL" id="GG693891">
    <property type="protein sequence ID" value="EES51410.1"/>
    <property type="molecule type" value="Genomic_DNA"/>
</dbReference>
<keyword evidence="2" id="KW-0255">Endonuclease</keyword>
<dbReference type="GO" id="GO:0003676">
    <property type="term" value="F:nucleic acid binding"/>
    <property type="evidence" value="ECO:0007669"/>
    <property type="project" value="InterPro"/>
</dbReference>
<evidence type="ECO:0000259" key="1">
    <source>
        <dbReference type="SMART" id="SM00507"/>
    </source>
</evidence>
<evidence type="ECO:0000313" key="2">
    <source>
        <dbReference type="EMBL" id="EES51410.1"/>
    </source>
</evidence>
<keyword evidence="2" id="KW-0378">Hydrolase</keyword>
<dbReference type="AlphaFoldDB" id="C6I151"/>
<proteinExistence type="predicted"/>
<dbReference type="Pfam" id="PF14279">
    <property type="entry name" value="HNH_5"/>
    <property type="match status" value="1"/>
</dbReference>
<dbReference type="SMART" id="SM00507">
    <property type="entry name" value="HNHc"/>
    <property type="match status" value="1"/>
</dbReference>
<sequence length="172" mass="20079">MERTLLLNASYEPLKVVPWQRAVHLFFQGKVEVVESYGRDIRSARLSMKVPAVVRLYRMVLFHHTRRLVKFSRETIFARDRYSCQYCGQTFAPEFLTFDHVIPVAQGGTKTWENIVTACRPCNHRKSGMTPEQAGMILRGRVSRPHWSPAIMVMMTVSGEPPKLWEDYLFFR</sequence>
<dbReference type="CDD" id="cd00085">
    <property type="entry name" value="HNHc"/>
    <property type="match status" value="1"/>
</dbReference>
<dbReference type="Proteomes" id="UP000009374">
    <property type="component" value="Unassembled WGS sequence"/>
</dbReference>
<protein>
    <submittedName>
        <fullName evidence="2">HNH endonuclease</fullName>
    </submittedName>
</protein>